<reference evidence="7" key="1">
    <citation type="journal article" date="2019" name="bioRxiv">
        <title>The Genome of the Zebra Mussel, Dreissena polymorpha: A Resource for Invasive Species Research.</title>
        <authorList>
            <person name="McCartney M.A."/>
            <person name="Auch B."/>
            <person name="Kono T."/>
            <person name="Mallez S."/>
            <person name="Zhang Y."/>
            <person name="Obille A."/>
            <person name="Becker A."/>
            <person name="Abrahante J.E."/>
            <person name="Garbe J."/>
            <person name="Badalamenti J.P."/>
            <person name="Herman A."/>
            <person name="Mangelson H."/>
            <person name="Liachko I."/>
            <person name="Sullivan S."/>
            <person name="Sone E.D."/>
            <person name="Koren S."/>
            <person name="Silverstein K.A.T."/>
            <person name="Beckman K.B."/>
            <person name="Gohl D.M."/>
        </authorList>
    </citation>
    <scope>NUCLEOTIDE SEQUENCE</scope>
    <source>
        <strain evidence="7">Duluth1</strain>
        <tissue evidence="7">Whole animal</tissue>
    </source>
</reference>
<keyword evidence="1" id="KW-0547">Nucleotide-binding</keyword>
<protein>
    <recommendedName>
        <fullName evidence="6">MER3 helicase-like winged helix domain-containing protein</fullName>
    </recommendedName>
</protein>
<keyword evidence="5" id="KW-1133">Transmembrane helix</keyword>
<feature type="transmembrane region" description="Helical" evidence="5">
    <location>
        <begin position="97"/>
        <end position="117"/>
    </location>
</feature>
<dbReference type="EMBL" id="JAIWYP010000012">
    <property type="protein sequence ID" value="KAH3727110.1"/>
    <property type="molecule type" value="Genomic_DNA"/>
</dbReference>
<dbReference type="InterPro" id="IPR036388">
    <property type="entry name" value="WH-like_DNA-bd_sf"/>
</dbReference>
<sequence length="119" mass="13705">MLSLSSPVCSLLEVLPDHLNAEIVAGTITSKQDAMDYITWTYFFRRLLMNPRYDLVSVSTLSPPRTFRRNKLAFQSDAYDVPTLIPPSPWLFMSTSIYWGTYCFCPVCWFVCVFVCVKL</sequence>
<proteinExistence type="predicted"/>
<evidence type="ECO:0000259" key="6">
    <source>
        <dbReference type="Pfam" id="PF23445"/>
    </source>
</evidence>
<evidence type="ECO:0000256" key="3">
    <source>
        <dbReference type="ARBA" id="ARBA00022806"/>
    </source>
</evidence>
<gene>
    <name evidence="7" type="ORF">DPMN_053035</name>
</gene>
<evidence type="ECO:0000256" key="2">
    <source>
        <dbReference type="ARBA" id="ARBA00022801"/>
    </source>
</evidence>
<dbReference type="Proteomes" id="UP000828390">
    <property type="component" value="Unassembled WGS sequence"/>
</dbReference>
<name>A0A9D4CKM7_DREPO</name>
<organism evidence="7 8">
    <name type="scientific">Dreissena polymorpha</name>
    <name type="common">Zebra mussel</name>
    <name type="synonym">Mytilus polymorpha</name>
    <dbReference type="NCBI Taxonomy" id="45954"/>
    <lineage>
        <taxon>Eukaryota</taxon>
        <taxon>Metazoa</taxon>
        <taxon>Spiralia</taxon>
        <taxon>Lophotrochozoa</taxon>
        <taxon>Mollusca</taxon>
        <taxon>Bivalvia</taxon>
        <taxon>Autobranchia</taxon>
        <taxon>Heteroconchia</taxon>
        <taxon>Euheterodonta</taxon>
        <taxon>Imparidentia</taxon>
        <taxon>Neoheterodontei</taxon>
        <taxon>Myida</taxon>
        <taxon>Dreissenoidea</taxon>
        <taxon>Dreissenidae</taxon>
        <taxon>Dreissena</taxon>
    </lineage>
</organism>
<keyword evidence="5" id="KW-0812">Transmembrane</keyword>
<evidence type="ECO:0000256" key="5">
    <source>
        <dbReference type="SAM" id="Phobius"/>
    </source>
</evidence>
<evidence type="ECO:0000313" key="8">
    <source>
        <dbReference type="Proteomes" id="UP000828390"/>
    </source>
</evidence>
<keyword evidence="3" id="KW-0347">Helicase</keyword>
<evidence type="ECO:0000313" key="7">
    <source>
        <dbReference type="EMBL" id="KAH3727110.1"/>
    </source>
</evidence>
<reference evidence="7" key="2">
    <citation type="submission" date="2020-11" db="EMBL/GenBank/DDBJ databases">
        <authorList>
            <person name="McCartney M.A."/>
            <person name="Auch B."/>
            <person name="Kono T."/>
            <person name="Mallez S."/>
            <person name="Becker A."/>
            <person name="Gohl D.M."/>
            <person name="Silverstein K.A.T."/>
            <person name="Koren S."/>
            <person name="Bechman K.B."/>
            <person name="Herman A."/>
            <person name="Abrahante J.E."/>
            <person name="Garbe J."/>
        </authorList>
    </citation>
    <scope>NUCLEOTIDE SEQUENCE</scope>
    <source>
        <strain evidence="7">Duluth1</strain>
        <tissue evidence="7">Whole animal</tissue>
    </source>
</reference>
<dbReference type="FunFam" id="1.10.10.10:FF:000012">
    <property type="entry name" value="U5 small nuclear ribonucleoprotein helicase"/>
    <property type="match status" value="1"/>
</dbReference>
<keyword evidence="2" id="KW-0378">Hydrolase</keyword>
<dbReference type="GO" id="GO:0016787">
    <property type="term" value="F:hydrolase activity"/>
    <property type="evidence" value="ECO:0007669"/>
    <property type="project" value="UniProtKB-KW"/>
</dbReference>
<keyword evidence="8" id="KW-1185">Reference proteome</keyword>
<evidence type="ECO:0000256" key="1">
    <source>
        <dbReference type="ARBA" id="ARBA00022741"/>
    </source>
</evidence>
<dbReference type="InterPro" id="IPR057842">
    <property type="entry name" value="WH_MER3"/>
</dbReference>
<dbReference type="GO" id="GO:0005524">
    <property type="term" value="F:ATP binding"/>
    <property type="evidence" value="ECO:0007669"/>
    <property type="project" value="UniProtKB-KW"/>
</dbReference>
<dbReference type="GO" id="GO:0004386">
    <property type="term" value="F:helicase activity"/>
    <property type="evidence" value="ECO:0007669"/>
    <property type="project" value="UniProtKB-KW"/>
</dbReference>
<comment type="caution">
    <text evidence="7">The sequence shown here is derived from an EMBL/GenBank/DDBJ whole genome shotgun (WGS) entry which is preliminary data.</text>
</comment>
<dbReference type="AlphaFoldDB" id="A0A9D4CKM7"/>
<evidence type="ECO:0000256" key="4">
    <source>
        <dbReference type="ARBA" id="ARBA00022840"/>
    </source>
</evidence>
<keyword evidence="4" id="KW-0067">ATP-binding</keyword>
<dbReference type="Pfam" id="PF23445">
    <property type="entry name" value="WHD_SNRNP200"/>
    <property type="match status" value="1"/>
</dbReference>
<keyword evidence="5" id="KW-0472">Membrane</keyword>
<dbReference type="Gene3D" id="1.10.10.10">
    <property type="entry name" value="Winged helix-like DNA-binding domain superfamily/Winged helix DNA-binding domain"/>
    <property type="match status" value="1"/>
</dbReference>
<feature type="domain" description="MER3 helicase-like winged helix" evidence="6">
    <location>
        <begin position="10"/>
        <end position="55"/>
    </location>
</feature>
<accession>A0A9D4CKM7</accession>